<evidence type="ECO:0000313" key="2">
    <source>
        <dbReference type="EMBL" id="CAG7874772.1"/>
    </source>
</evidence>
<protein>
    <submittedName>
        <fullName evidence="2">Uncharacterized protein</fullName>
    </submittedName>
</protein>
<evidence type="ECO:0000256" key="1">
    <source>
        <dbReference type="SAM" id="MobiDB-lite"/>
    </source>
</evidence>
<dbReference type="Gramene" id="A05p12930.2_BraZ1">
    <property type="protein sequence ID" value="A05p12930.2_BraZ1.CDS"/>
    <property type="gene ID" value="A05g12930.2_BraZ1"/>
</dbReference>
<reference evidence="2 3" key="1">
    <citation type="submission" date="2021-07" db="EMBL/GenBank/DDBJ databases">
        <authorList>
            <consortium name="Genoscope - CEA"/>
            <person name="William W."/>
        </authorList>
    </citation>
    <scope>NUCLEOTIDE SEQUENCE [LARGE SCALE GENOMIC DNA]</scope>
</reference>
<dbReference type="EMBL" id="LS974621">
    <property type="protein sequence ID" value="CAG7874772.1"/>
    <property type="molecule type" value="Genomic_DNA"/>
</dbReference>
<proteinExistence type="predicted"/>
<feature type="compositionally biased region" description="Acidic residues" evidence="1">
    <location>
        <begin position="501"/>
        <end position="510"/>
    </location>
</feature>
<feature type="region of interest" description="Disordered" evidence="1">
    <location>
        <begin position="459"/>
        <end position="517"/>
    </location>
</feature>
<dbReference type="Gene3D" id="1.10.8.10">
    <property type="entry name" value="DNA helicase RuvA subunit, C-terminal domain"/>
    <property type="match status" value="2"/>
</dbReference>
<sequence>PAQIYNEHLSPPTMTDRARRICDELRVCREEAIFYLEGFDWDLDAAMEACRSKTLDLPSLTVEPPPEKEKSSPKVQSPLPSTTTGSQSRNELIVQFINFAVGSDVQDATSYLERNDWDLDRAVLQFCDERRPTPSQRKLNRKLGRLVELIRQFLDFRVLVFLCFEEEQVPKAIPPMVSSHMKVQESTSLVQDGEEKLSLVKESAEGTLSSVSSSQLTNTPEEQLSQWKEEGIKSFFKVAIKASREAAIACLSHCKWNQEDAISYFFGDYTEAIQDSTSPVKESAVAVPSSMSSSQLMSWPEEQLSRLKEELIKSFRDVVMVASREDAEACLDYGEWNQKDAISYFFRDYAEANPEIARSQADGKAVDEEAGGGYFSKAKAKAHVKVVCCEISSPKQTREDSRTSEQPSRWKDELINSFVELADGVVTRDVATVYLTLSNWNVEKAFSCLLEETSQVQASHGSPNKNYLEEDETGSSSSSSNADSTDTGNATVASSLADENVKDEDVEEELSPAPITTTTTSTVELEIILDDGESGVQVWIIFRSDQTVRDIRNRIAWFRPEDKRDYYLKSDTGVEYRDLDTTVHSITSGSRGSTILHQMYST</sequence>
<feature type="non-terminal residue" evidence="2">
    <location>
        <position position="602"/>
    </location>
</feature>
<gene>
    <name evidence="2" type="ORF">BRAPAZ1V2_A05P12930.2</name>
</gene>
<evidence type="ECO:0000313" key="3">
    <source>
        <dbReference type="Proteomes" id="UP000694005"/>
    </source>
</evidence>
<feature type="region of interest" description="Disordered" evidence="1">
    <location>
        <begin position="57"/>
        <end position="87"/>
    </location>
</feature>
<feature type="compositionally biased region" description="Low complexity" evidence="1">
    <location>
        <begin position="474"/>
        <end position="489"/>
    </location>
</feature>
<dbReference type="AlphaFoldDB" id="A0A8D9GBY8"/>
<dbReference type="CDD" id="cd14273">
    <property type="entry name" value="UBA_TAP-C_like"/>
    <property type="match status" value="1"/>
</dbReference>
<dbReference type="Proteomes" id="UP000694005">
    <property type="component" value="Chromosome A05"/>
</dbReference>
<organism evidence="2 3">
    <name type="scientific">Brassica campestris</name>
    <name type="common">Field mustard</name>
    <dbReference type="NCBI Taxonomy" id="3711"/>
    <lineage>
        <taxon>Eukaryota</taxon>
        <taxon>Viridiplantae</taxon>
        <taxon>Streptophyta</taxon>
        <taxon>Embryophyta</taxon>
        <taxon>Tracheophyta</taxon>
        <taxon>Spermatophyta</taxon>
        <taxon>Magnoliopsida</taxon>
        <taxon>eudicotyledons</taxon>
        <taxon>Gunneridae</taxon>
        <taxon>Pentapetalae</taxon>
        <taxon>rosids</taxon>
        <taxon>malvids</taxon>
        <taxon>Brassicales</taxon>
        <taxon>Brassicaceae</taxon>
        <taxon>Brassiceae</taxon>
        <taxon>Brassica</taxon>
    </lineage>
</organism>
<name>A0A8D9GBY8_BRACM</name>
<dbReference type="Pfam" id="PF14555">
    <property type="entry name" value="UBA_4"/>
    <property type="match status" value="2"/>
</dbReference>
<accession>A0A8D9GBY8</accession>